<organism evidence="1 2">
    <name type="scientific">Flavobacterium agri</name>
    <dbReference type="NCBI Taxonomy" id="2743471"/>
    <lineage>
        <taxon>Bacteria</taxon>
        <taxon>Pseudomonadati</taxon>
        <taxon>Bacteroidota</taxon>
        <taxon>Flavobacteriia</taxon>
        <taxon>Flavobacteriales</taxon>
        <taxon>Flavobacteriaceae</taxon>
        <taxon>Flavobacterium</taxon>
    </lineage>
</organism>
<dbReference type="SUPFAM" id="SSF53448">
    <property type="entry name" value="Nucleotide-diphospho-sugar transferases"/>
    <property type="match status" value="1"/>
</dbReference>
<dbReference type="PANTHER" id="PTHR21485:SF6">
    <property type="entry name" value="N-ACYLNEURAMINATE CYTIDYLYLTRANSFERASE-RELATED"/>
    <property type="match status" value="1"/>
</dbReference>
<dbReference type="InterPro" id="IPR050793">
    <property type="entry name" value="CMP-NeuNAc_synthase"/>
</dbReference>
<sequence>MRILGLIPARGGSKGIPGKNIKPLAGKPVLAYTAEAALQSDLLVKTILSTDDEAIAEVGNRFGIDVPFLRPSEFAQDGSPTLGVILHALEFLENSGEHFDAVCLLQPTTPFRVEGFVDEAISRFVQSNADSLVSVLPVPHEYNPHWTFEADDLGLLKIATGEQTIIPRRQELPQAWHRDGSVYITKTDVLKSGSLYGNSVAYIENDPKSHVNLDTQADWEKAEILAKALFNS</sequence>
<keyword evidence="1" id="KW-0548">Nucleotidyltransferase</keyword>
<evidence type="ECO:0000313" key="1">
    <source>
        <dbReference type="EMBL" id="NYA70920.1"/>
    </source>
</evidence>
<protein>
    <submittedName>
        <fullName evidence="1">Acylneuraminate cytidylyltransferase family protein</fullName>
    </submittedName>
</protein>
<dbReference type="InterPro" id="IPR003329">
    <property type="entry name" value="Cytidylyl_trans"/>
</dbReference>
<accession>A0A7Y9C5E4</accession>
<gene>
    <name evidence="1" type="ORF">HZF10_08320</name>
</gene>
<comment type="caution">
    <text evidence="1">The sequence shown here is derived from an EMBL/GenBank/DDBJ whole genome shotgun (WGS) entry which is preliminary data.</text>
</comment>
<name>A0A7Y9C5E4_9FLAO</name>
<dbReference type="GO" id="GO:0008781">
    <property type="term" value="F:N-acylneuraminate cytidylyltransferase activity"/>
    <property type="evidence" value="ECO:0007669"/>
    <property type="project" value="TreeGrafter"/>
</dbReference>
<dbReference type="PANTHER" id="PTHR21485">
    <property type="entry name" value="HAD SUPERFAMILY MEMBERS CMAS AND KDSC"/>
    <property type="match status" value="1"/>
</dbReference>
<dbReference type="RefSeq" id="WP_176006070.1">
    <property type="nucleotide sequence ID" value="NZ_JABWMI010000010.1"/>
</dbReference>
<evidence type="ECO:0000313" key="2">
    <source>
        <dbReference type="Proteomes" id="UP000535020"/>
    </source>
</evidence>
<dbReference type="EMBL" id="JACBJI010000003">
    <property type="protein sequence ID" value="NYA70920.1"/>
    <property type="molecule type" value="Genomic_DNA"/>
</dbReference>
<proteinExistence type="predicted"/>
<dbReference type="Gene3D" id="3.90.550.10">
    <property type="entry name" value="Spore Coat Polysaccharide Biosynthesis Protein SpsA, Chain A"/>
    <property type="match status" value="1"/>
</dbReference>
<keyword evidence="1" id="KW-0808">Transferase</keyword>
<dbReference type="Proteomes" id="UP000535020">
    <property type="component" value="Unassembled WGS sequence"/>
</dbReference>
<dbReference type="AlphaFoldDB" id="A0A7Y9C5E4"/>
<dbReference type="CDD" id="cd02513">
    <property type="entry name" value="CMP-NeuAc_Synthase"/>
    <property type="match status" value="1"/>
</dbReference>
<keyword evidence="2" id="KW-1185">Reference proteome</keyword>
<reference evidence="1 2" key="1">
    <citation type="submission" date="2020-07" db="EMBL/GenBank/DDBJ databases">
        <authorList>
            <person name="Sun Q."/>
        </authorList>
    </citation>
    <scope>NUCLEOTIDE SEQUENCE [LARGE SCALE GENOMIC DNA]</scope>
    <source>
        <strain evidence="1 2">MAH-1</strain>
    </source>
</reference>
<dbReference type="Pfam" id="PF02348">
    <property type="entry name" value="CTP_transf_3"/>
    <property type="match status" value="1"/>
</dbReference>
<dbReference type="InterPro" id="IPR029044">
    <property type="entry name" value="Nucleotide-diphossugar_trans"/>
</dbReference>